<sequence length="68" mass="8069">MLFRWRGCKNSQDSKCSQRSYRSTKGMSTKNKCPISFLCKIVQFQRWNSISTSQETSVCCRFWFSQLL</sequence>
<reference evidence="1" key="2">
    <citation type="journal article" date="2015" name="Data Brief">
        <title>Shoot transcriptome of the giant reed, Arundo donax.</title>
        <authorList>
            <person name="Barrero R.A."/>
            <person name="Guerrero F.D."/>
            <person name="Moolhuijzen P."/>
            <person name="Goolsby J.A."/>
            <person name="Tidwell J."/>
            <person name="Bellgard S.E."/>
            <person name="Bellgard M.I."/>
        </authorList>
    </citation>
    <scope>NUCLEOTIDE SEQUENCE</scope>
    <source>
        <tissue evidence="1">Shoot tissue taken approximately 20 cm above the soil surface</tissue>
    </source>
</reference>
<organism evidence="1">
    <name type="scientific">Arundo donax</name>
    <name type="common">Giant reed</name>
    <name type="synonym">Donax arundinaceus</name>
    <dbReference type="NCBI Taxonomy" id="35708"/>
    <lineage>
        <taxon>Eukaryota</taxon>
        <taxon>Viridiplantae</taxon>
        <taxon>Streptophyta</taxon>
        <taxon>Embryophyta</taxon>
        <taxon>Tracheophyta</taxon>
        <taxon>Spermatophyta</taxon>
        <taxon>Magnoliopsida</taxon>
        <taxon>Liliopsida</taxon>
        <taxon>Poales</taxon>
        <taxon>Poaceae</taxon>
        <taxon>PACMAD clade</taxon>
        <taxon>Arundinoideae</taxon>
        <taxon>Arundineae</taxon>
        <taxon>Arundo</taxon>
    </lineage>
</organism>
<reference evidence="1" key="1">
    <citation type="submission" date="2014-09" db="EMBL/GenBank/DDBJ databases">
        <authorList>
            <person name="Magalhaes I.L.F."/>
            <person name="Oliveira U."/>
            <person name="Santos F.R."/>
            <person name="Vidigal T.H.D.A."/>
            <person name="Brescovit A.D."/>
            <person name="Santos A.J."/>
        </authorList>
    </citation>
    <scope>NUCLEOTIDE SEQUENCE</scope>
    <source>
        <tissue evidence="1">Shoot tissue taken approximately 20 cm above the soil surface</tissue>
    </source>
</reference>
<proteinExistence type="predicted"/>
<dbReference type="AlphaFoldDB" id="A0A0A9F4S8"/>
<protein>
    <submittedName>
        <fullName evidence="1">Uncharacterized protein</fullName>
    </submittedName>
</protein>
<accession>A0A0A9F4S8</accession>
<dbReference type="EMBL" id="GBRH01191687">
    <property type="protein sequence ID" value="JAE06209.1"/>
    <property type="molecule type" value="Transcribed_RNA"/>
</dbReference>
<evidence type="ECO:0000313" key="1">
    <source>
        <dbReference type="EMBL" id="JAE06209.1"/>
    </source>
</evidence>
<name>A0A0A9F4S8_ARUDO</name>